<proteinExistence type="predicted"/>
<protein>
    <submittedName>
        <fullName evidence="1">Uncharacterized protein</fullName>
    </submittedName>
</protein>
<accession>A0A9P5YPW8</accession>
<sequence>MWVCASRPLRSSKLAIYVTFNNNASSSSKSPITVLALSIYLSITCTALLLPRWSTSTSTGPVRRNPSRRARQAMASNITSLAVVRVQAQERTGKDGSRPQGGRSHDRCVDIGLHPPLALIPHLIVFSSTAVYPRLHFAHLVRPSDPICSTFTCQCFKFSNPTELLPAVHLTRHFECAPSNLLWSTAFGAAALSLPLTSQTTSSSQLSSAPL</sequence>
<dbReference type="Proteomes" id="UP000807469">
    <property type="component" value="Unassembled WGS sequence"/>
</dbReference>
<reference evidence="1" key="1">
    <citation type="submission" date="2020-11" db="EMBL/GenBank/DDBJ databases">
        <authorList>
            <consortium name="DOE Joint Genome Institute"/>
            <person name="Ahrendt S."/>
            <person name="Riley R."/>
            <person name="Andreopoulos W."/>
            <person name="Labutti K."/>
            <person name="Pangilinan J."/>
            <person name="Ruiz-Duenas F.J."/>
            <person name="Barrasa J.M."/>
            <person name="Sanchez-Garcia M."/>
            <person name="Camarero S."/>
            <person name="Miyauchi S."/>
            <person name="Serrano A."/>
            <person name="Linde D."/>
            <person name="Babiker R."/>
            <person name="Drula E."/>
            <person name="Ayuso-Fernandez I."/>
            <person name="Pacheco R."/>
            <person name="Padilla G."/>
            <person name="Ferreira P."/>
            <person name="Barriuso J."/>
            <person name="Kellner H."/>
            <person name="Castanera R."/>
            <person name="Alfaro M."/>
            <person name="Ramirez L."/>
            <person name="Pisabarro A.G."/>
            <person name="Kuo A."/>
            <person name="Tritt A."/>
            <person name="Lipzen A."/>
            <person name="He G."/>
            <person name="Yan M."/>
            <person name="Ng V."/>
            <person name="Cullen D."/>
            <person name="Martin F."/>
            <person name="Rosso M.-N."/>
            <person name="Henrissat B."/>
            <person name="Hibbett D."/>
            <person name="Martinez A.T."/>
            <person name="Grigoriev I.V."/>
        </authorList>
    </citation>
    <scope>NUCLEOTIDE SEQUENCE</scope>
    <source>
        <strain evidence="1">CIRM-BRFM 674</strain>
    </source>
</reference>
<gene>
    <name evidence="1" type="ORF">BDN70DRAFT_362412</name>
</gene>
<keyword evidence="2" id="KW-1185">Reference proteome</keyword>
<evidence type="ECO:0000313" key="1">
    <source>
        <dbReference type="EMBL" id="KAF9473717.1"/>
    </source>
</evidence>
<organism evidence="1 2">
    <name type="scientific">Pholiota conissans</name>
    <dbReference type="NCBI Taxonomy" id="109636"/>
    <lineage>
        <taxon>Eukaryota</taxon>
        <taxon>Fungi</taxon>
        <taxon>Dikarya</taxon>
        <taxon>Basidiomycota</taxon>
        <taxon>Agaricomycotina</taxon>
        <taxon>Agaricomycetes</taxon>
        <taxon>Agaricomycetidae</taxon>
        <taxon>Agaricales</taxon>
        <taxon>Agaricineae</taxon>
        <taxon>Strophariaceae</taxon>
        <taxon>Pholiota</taxon>
    </lineage>
</organism>
<dbReference type="EMBL" id="MU155421">
    <property type="protein sequence ID" value="KAF9473717.1"/>
    <property type="molecule type" value="Genomic_DNA"/>
</dbReference>
<dbReference type="AlphaFoldDB" id="A0A9P5YPW8"/>
<evidence type="ECO:0000313" key="2">
    <source>
        <dbReference type="Proteomes" id="UP000807469"/>
    </source>
</evidence>
<name>A0A9P5YPW8_9AGAR</name>
<comment type="caution">
    <text evidence="1">The sequence shown here is derived from an EMBL/GenBank/DDBJ whole genome shotgun (WGS) entry which is preliminary data.</text>
</comment>